<dbReference type="Proteomes" id="UP001470230">
    <property type="component" value="Unassembled WGS sequence"/>
</dbReference>
<dbReference type="Gene3D" id="1.10.510.10">
    <property type="entry name" value="Transferase(Phosphotransferase) domain 1"/>
    <property type="match status" value="1"/>
</dbReference>
<evidence type="ECO:0000256" key="4">
    <source>
        <dbReference type="ARBA" id="ARBA00022741"/>
    </source>
</evidence>
<dbReference type="EMBL" id="JAPFFF010000015">
    <property type="protein sequence ID" value="KAK8867078.1"/>
    <property type="molecule type" value="Genomic_DNA"/>
</dbReference>
<evidence type="ECO:0000256" key="6">
    <source>
        <dbReference type="ARBA" id="ARBA00022840"/>
    </source>
</evidence>
<keyword evidence="3" id="KW-0808">Transferase</keyword>
<keyword evidence="2" id="KW-0723">Serine/threonine-protein kinase</keyword>
<name>A0ABR2IQY4_9EUKA</name>
<gene>
    <name evidence="10" type="ORF">M9Y10_010047</name>
</gene>
<dbReference type="PROSITE" id="PS50011">
    <property type="entry name" value="PROTEIN_KINASE_DOM"/>
    <property type="match status" value="1"/>
</dbReference>
<feature type="domain" description="Protein kinase" evidence="9">
    <location>
        <begin position="24"/>
        <end position="290"/>
    </location>
</feature>
<dbReference type="PANTHER" id="PTHR22967">
    <property type="entry name" value="SERINE/THREONINE PROTEIN KINASE"/>
    <property type="match status" value="1"/>
</dbReference>
<dbReference type="GO" id="GO:0016301">
    <property type="term" value="F:kinase activity"/>
    <property type="evidence" value="ECO:0007669"/>
    <property type="project" value="UniProtKB-KW"/>
</dbReference>
<evidence type="ECO:0000313" key="11">
    <source>
        <dbReference type="Proteomes" id="UP001470230"/>
    </source>
</evidence>
<comment type="catalytic activity">
    <reaction evidence="8">
        <text>L-seryl-[protein] + ATP = O-phospho-L-seryl-[protein] + ADP + H(+)</text>
        <dbReference type="Rhea" id="RHEA:17989"/>
        <dbReference type="Rhea" id="RHEA-COMP:9863"/>
        <dbReference type="Rhea" id="RHEA-COMP:11604"/>
        <dbReference type="ChEBI" id="CHEBI:15378"/>
        <dbReference type="ChEBI" id="CHEBI:29999"/>
        <dbReference type="ChEBI" id="CHEBI:30616"/>
        <dbReference type="ChEBI" id="CHEBI:83421"/>
        <dbReference type="ChEBI" id="CHEBI:456216"/>
        <dbReference type="EC" id="2.7.11.1"/>
    </reaction>
</comment>
<evidence type="ECO:0000256" key="1">
    <source>
        <dbReference type="ARBA" id="ARBA00012513"/>
    </source>
</evidence>
<dbReference type="SUPFAM" id="SSF56112">
    <property type="entry name" value="Protein kinase-like (PK-like)"/>
    <property type="match status" value="1"/>
</dbReference>
<dbReference type="InterPro" id="IPR008271">
    <property type="entry name" value="Ser/Thr_kinase_AS"/>
</dbReference>
<accession>A0ABR2IQY4</accession>
<keyword evidence="11" id="KW-1185">Reference proteome</keyword>
<comment type="caution">
    <text evidence="10">The sequence shown here is derived from an EMBL/GenBank/DDBJ whole genome shotgun (WGS) entry which is preliminary data.</text>
</comment>
<evidence type="ECO:0000259" key="9">
    <source>
        <dbReference type="PROSITE" id="PS50011"/>
    </source>
</evidence>
<dbReference type="PANTHER" id="PTHR22967:SF57">
    <property type="entry name" value="AUXILIN, ISOFORM A-RELATED"/>
    <property type="match status" value="1"/>
</dbReference>
<dbReference type="InterPro" id="IPR011009">
    <property type="entry name" value="Kinase-like_dom_sf"/>
</dbReference>
<dbReference type="SMART" id="SM00220">
    <property type="entry name" value="S_TKc"/>
    <property type="match status" value="1"/>
</dbReference>
<evidence type="ECO:0000256" key="5">
    <source>
        <dbReference type="ARBA" id="ARBA00022777"/>
    </source>
</evidence>
<proteinExistence type="predicted"/>
<dbReference type="Pfam" id="PF00069">
    <property type="entry name" value="Pkinase"/>
    <property type="match status" value="1"/>
</dbReference>
<comment type="catalytic activity">
    <reaction evidence="7">
        <text>L-threonyl-[protein] + ATP = O-phospho-L-threonyl-[protein] + ADP + H(+)</text>
        <dbReference type="Rhea" id="RHEA:46608"/>
        <dbReference type="Rhea" id="RHEA-COMP:11060"/>
        <dbReference type="Rhea" id="RHEA-COMP:11605"/>
        <dbReference type="ChEBI" id="CHEBI:15378"/>
        <dbReference type="ChEBI" id="CHEBI:30013"/>
        <dbReference type="ChEBI" id="CHEBI:30616"/>
        <dbReference type="ChEBI" id="CHEBI:61977"/>
        <dbReference type="ChEBI" id="CHEBI:456216"/>
        <dbReference type="EC" id="2.7.11.1"/>
    </reaction>
</comment>
<evidence type="ECO:0000256" key="3">
    <source>
        <dbReference type="ARBA" id="ARBA00022679"/>
    </source>
</evidence>
<dbReference type="PROSITE" id="PS00108">
    <property type="entry name" value="PROTEIN_KINASE_ST"/>
    <property type="match status" value="1"/>
</dbReference>
<sequence>MKKSSNSIATSLIGSVYSIEGIKVTIQEKIDESQYGTVFSCTDMANAKHVLKVLQAQDTESEQRILNEYNIQKSLSVFPNVVKIEGFLEMDKSYKILTEYCETSLFNEYSRFLATGFSTDTIVNIFYSVLSVIKAMHEQIVPILYRDIKIENIVCKQGAWKIANFASSSNQQYLTFPDVVSRQRAQRDFQRNIVPSNRSPEMVDLNSGFPVNEKTDIWALGCFLFKLCNFKDAFPGGNVAAIKSGSYQWRANWNKDEFLKSIVAKCLQVDPRNRPTIQQLAQEFRTHYGIKETSFATKFGKSPKIKYNDYIEEVINFQPPPSFTMSDESDVEMDDESKLIQDNTFEKVTIDSNAFEQLFDFTDESSNEIQPNPEVLDLSEASNLNIEFHAPKTPAADIEEEESSSEEVDENDFNGMLLKCPTRLMSKIYESDEEEVHSIFQIIADNPDFAEFIIFLVRESGTRGAEIIRLLPEELTYSPSSTFNDYLHLRREFSIKFPMFEGNFSLHDFTQEYKSSPPPPGQPPVSVEVIQSLLDLLEKYITVLNNDPCQGALDDGDDLYRVACYITAKLRQFDIEPEFVNSTVISSLDNDHDQVVDALKKYQLSGTFPKDSFDFNNLRAVYKLRAPKHKNIFE</sequence>
<evidence type="ECO:0000256" key="2">
    <source>
        <dbReference type="ARBA" id="ARBA00022527"/>
    </source>
</evidence>
<evidence type="ECO:0000313" key="10">
    <source>
        <dbReference type="EMBL" id="KAK8867078.1"/>
    </source>
</evidence>
<evidence type="ECO:0000256" key="7">
    <source>
        <dbReference type="ARBA" id="ARBA00047899"/>
    </source>
</evidence>
<protein>
    <recommendedName>
        <fullName evidence="1">non-specific serine/threonine protein kinase</fullName>
        <ecNumber evidence="1">2.7.11.1</ecNumber>
    </recommendedName>
</protein>
<dbReference type="InterPro" id="IPR000719">
    <property type="entry name" value="Prot_kinase_dom"/>
</dbReference>
<evidence type="ECO:0000256" key="8">
    <source>
        <dbReference type="ARBA" id="ARBA00048679"/>
    </source>
</evidence>
<keyword evidence="5 10" id="KW-0418">Kinase</keyword>
<keyword evidence="4" id="KW-0547">Nucleotide-binding</keyword>
<organism evidence="10 11">
    <name type="scientific">Tritrichomonas musculus</name>
    <dbReference type="NCBI Taxonomy" id="1915356"/>
    <lineage>
        <taxon>Eukaryota</taxon>
        <taxon>Metamonada</taxon>
        <taxon>Parabasalia</taxon>
        <taxon>Tritrichomonadida</taxon>
        <taxon>Tritrichomonadidae</taxon>
        <taxon>Tritrichomonas</taxon>
    </lineage>
</organism>
<keyword evidence="6" id="KW-0067">ATP-binding</keyword>
<dbReference type="EC" id="2.7.11.1" evidence="1"/>
<reference evidence="10 11" key="1">
    <citation type="submission" date="2024-04" db="EMBL/GenBank/DDBJ databases">
        <title>Tritrichomonas musculus Genome.</title>
        <authorList>
            <person name="Alves-Ferreira E."/>
            <person name="Grigg M."/>
            <person name="Lorenzi H."/>
            <person name="Galac M."/>
        </authorList>
    </citation>
    <scope>NUCLEOTIDE SEQUENCE [LARGE SCALE GENOMIC DNA]</scope>
    <source>
        <strain evidence="10 11">EAF2021</strain>
    </source>
</reference>